<dbReference type="GO" id="GO:0017119">
    <property type="term" value="C:Golgi transport complex"/>
    <property type="evidence" value="ECO:0007669"/>
    <property type="project" value="InterPro"/>
</dbReference>
<sequence length="97" mass="10937">MPWLVRRCLAEEKLPSAIKILQAAQDMAKSVSDPPIVLAKVCDEVMELKSEIQHALLSKLSSGNIGLSECLQTVSLLRSFFTDDKSLRFRFLQSRMK</sequence>
<evidence type="ECO:0000313" key="1">
    <source>
        <dbReference type="EMBL" id="CAG7827783.1"/>
    </source>
</evidence>
<name>A0A8J2L7Z0_9HEXA</name>
<dbReference type="Pfam" id="PF04124">
    <property type="entry name" value="Dor1"/>
    <property type="match status" value="1"/>
</dbReference>
<organism evidence="1 2">
    <name type="scientific">Allacma fusca</name>
    <dbReference type="NCBI Taxonomy" id="39272"/>
    <lineage>
        <taxon>Eukaryota</taxon>
        <taxon>Metazoa</taxon>
        <taxon>Ecdysozoa</taxon>
        <taxon>Arthropoda</taxon>
        <taxon>Hexapoda</taxon>
        <taxon>Collembola</taxon>
        <taxon>Symphypleona</taxon>
        <taxon>Sminthuridae</taxon>
        <taxon>Allacma</taxon>
    </lineage>
</organism>
<dbReference type="AlphaFoldDB" id="A0A8J2L7Z0"/>
<comment type="caution">
    <text evidence="1">The sequence shown here is derived from an EMBL/GenBank/DDBJ whole genome shotgun (WGS) entry which is preliminary data.</text>
</comment>
<dbReference type="EMBL" id="CAJVCH010544837">
    <property type="protein sequence ID" value="CAG7827783.1"/>
    <property type="molecule type" value="Genomic_DNA"/>
</dbReference>
<keyword evidence="2" id="KW-1185">Reference proteome</keyword>
<feature type="non-terminal residue" evidence="1">
    <location>
        <position position="1"/>
    </location>
</feature>
<dbReference type="InterPro" id="IPR007255">
    <property type="entry name" value="COG8"/>
</dbReference>
<protein>
    <submittedName>
        <fullName evidence="1">Uncharacterized protein</fullName>
    </submittedName>
</protein>
<accession>A0A8J2L7Z0</accession>
<gene>
    <name evidence="1" type="ORF">AFUS01_LOCUS37746</name>
</gene>
<dbReference type="Proteomes" id="UP000708208">
    <property type="component" value="Unassembled WGS sequence"/>
</dbReference>
<evidence type="ECO:0000313" key="2">
    <source>
        <dbReference type="Proteomes" id="UP000708208"/>
    </source>
</evidence>
<reference evidence="1" key="1">
    <citation type="submission" date="2021-06" db="EMBL/GenBank/DDBJ databases">
        <authorList>
            <person name="Hodson N. C."/>
            <person name="Mongue J. A."/>
            <person name="Jaron S. K."/>
        </authorList>
    </citation>
    <scope>NUCLEOTIDE SEQUENCE</scope>
</reference>
<proteinExistence type="predicted"/>